<dbReference type="Pfam" id="PF14608">
    <property type="entry name" value="zf-CCCH_2"/>
    <property type="match status" value="3"/>
</dbReference>
<evidence type="ECO:0000259" key="12">
    <source>
        <dbReference type="PROSITE" id="PS50158"/>
    </source>
</evidence>
<dbReference type="InterPro" id="IPR001878">
    <property type="entry name" value="Znf_CCHC"/>
</dbReference>
<evidence type="ECO:0000256" key="9">
    <source>
        <dbReference type="RuleBase" id="RU369008"/>
    </source>
</evidence>
<dbReference type="PANTHER" id="PTHR23102:SF19">
    <property type="entry name" value="CLEAVAGE AND POLYADENYLATION SPECIFICITY FACTOR SUBUNIT 4-LIKE PROTEIN-RELATED"/>
    <property type="match status" value="1"/>
</dbReference>
<dbReference type="Proteomes" id="UP000645828">
    <property type="component" value="Unassembled WGS sequence"/>
</dbReference>
<feature type="domain" description="C3H1-type" evidence="11">
    <location>
        <begin position="118"/>
        <end position="142"/>
    </location>
</feature>
<feature type="domain" description="CCHC-type" evidence="12">
    <location>
        <begin position="207"/>
        <end position="222"/>
    </location>
</feature>
<dbReference type="GO" id="GO:0003723">
    <property type="term" value="F:RNA binding"/>
    <property type="evidence" value="ECO:0007669"/>
    <property type="project" value="UniProtKB-UniRule"/>
</dbReference>
<comment type="caution">
    <text evidence="13">The sequence shown here is derived from an EMBL/GenBank/DDBJ whole genome shotgun (WGS) entry which is preliminary data.</text>
</comment>
<keyword evidence="5 8" id="KW-0863">Zinc-finger</keyword>
<evidence type="ECO:0000256" key="5">
    <source>
        <dbReference type="ARBA" id="ARBA00022771"/>
    </source>
</evidence>
<feature type="zinc finger region" description="C3H1-type" evidence="8">
    <location>
        <begin position="62"/>
        <end position="89"/>
    </location>
</feature>
<accession>A0A811XV43</accession>
<keyword evidence="7 9" id="KW-0694">RNA-binding</keyword>
<dbReference type="GO" id="GO:0005847">
    <property type="term" value="C:mRNA cleavage and polyadenylation specificity factor complex"/>
    <property type="evidence" value="ECO:0007669"/>
    <property type="project" value="UniProtKB-UniRule"/>
</dbReference>
<keyword evidence="9" id="KW-0507">mRNA processing</keyword>
<evidence type="ECO:0000313" key="14">
    <source>
        <dbReference type="Proteomes" id="UP000645828"/>
    </source>
</evidence>
<evidence type="ECO:0000256" key="4">
    <source>
        <dbReference type="ARBA" id="ARBA00022737"/>
    </source>
</evidence>
<dbReference type="Gene3D" id="4.10.1000.10">
    <property type="entry name" value="Zinc finger, CCCH-type"/>
    <property type="match status" value="1"/>
</dbReference>
<comment type="subcellular location">
    <subcellularLocation>
        <location evidence="9">Nucleus</location>
    </subcellularLocation>
</comment>
<proteinExistence type="inferred from homology"/>
<dbReference type="Pfam" id="PF00642">
    <property type="entry name" value="zf-CCCH"/>
    <property type="match status" value="1"/>
</dbReference>
<dbReference type="GO" id="GO:0031124">
    <property type="term" value="P:mRNA 3'-end processing"/>
    <property type="evidence" value="ECO:0007669"/>
    <property type="project" value="UniProtKB-UniRule"/>
</dbReference>
<evidence type="ECO:0000256" key="3">
    <source>
        <dbReference type="ARBA" id="ARBA00022723"/>
    </source>
</evidence>
<evidence type="ECO:0000256" key="6">
    <source>
        <dbReference type="ARBA" id="ARBA00022833"/>
    </source>
</evidence>
<dbReference type="InterPro" id="IPR036855">
    <property type="entry name" value="Znf_CCCH_sf"/>
</dbReference>
<evidence type="ECO:0000256" key="1">
    <source>
        <dbReference type="ARBA" id="ARBA00008907"/>
    </source>
</evidence>
<evidence type="ECO:0000313" key="13">
    <source>
        <dbReference type="EMBL" id="CAD7668198.1"/>
    </source>
</evidence>
<feature type="domain" description="C3H1-type" evidence="11">
    <location>
        <begin position="91"/>
        <end position="117"/>
    </location>
</feature>
<dbReference type="PROSITE" id="PS50158">
    <property type="entry name" value="ZF_CCHC"/>
    <property type="match status" value="1"/>
</dbReference>
<dbReference type="FunFam" id="4.10.1000.10:FF:000058">
    <property type="entry name" value="putative cleavage and polyadenylation specificity factor subunit 4-like protein"/>
    <property type="match status" value="1"/>
</dbReference>
<sequence>MQEVIAGLEQFTFTFEKDVEMQKGTGLLSFQGMDKWGSAVCNFFAKGPCEKGKLCPFRHNQGEKMVVCKHWLRGLCKKGDQCSFLHEYDVTRMPECSFYSKFGDCNSKECPFLHVTPAFKTRDCPWYDQGFCKDGSLCKQRHVRKIMCVNYLVGFCPKGTHCQFAHSRSFTGSGQNPSFPDQPQPRRPQEHQVSYPLGLRAQEQGPCYRCRKMGHYASQCSKTPTGRSYQKITPGLCSN</sequence>
<feature type="zinc finger region" description="C3H1-type" evidence="8">
    <location>
        <begin position="91"/>
        <end position="117"/>
    </location>
</feature>
<dbReference type="PANTHER" id="PTHR23102">
    <property type="entry name" value="CLEAVAGE AND POLYADENYLATION SPECIFICITY FACTOR SUBUNIT 4-RELATED"/>
    <property type="match status" value="1"/>
</dbReference>
<feature type="region of interest" description="Disordered" evidence="10">
    <location>
        <begin position="173"/>
        <end position="192"/>
    </location>
</feature>
<keyword evidence="6 8" id="KW-0862">Zinc</keyword>
<comment type="similarity">
    <text evidence="1 9">Belongs to the CPSF4/YTH1 family.</text>
</comment>
<feature type="zinc finger region" description="C3H1-type" evidence="8">
    <location>
        <begin position="118"/>
        <end position="142"/>
    </location>
</feature>
<protein>
    <recommendedName>
        <fullName evidence="2 9">Cleavage and polyadenylation specificity factor subunit 4</fullName>
        <shortName evidence="9">CPSF 30 kDa subunit</shortName>
    </recommendedName>
    <alternativeName>
        <fullName evidence="9">Cleavage and polyadenylation specificity factor 30 kDa subunit</fullName>
    </alternativeName>
</protein>
<feature type="domain" description="C3H1-type" evidence="11">
    <location>
        <begin position="62"/>
        <end position="89"/>
    </location>
</feature>
<dbReference type="InterPro" id="IPR036875">
    <property type="entry name" value="Znf_CCHC_sf"/>
</dbReference>
<dbReference type="PROSITE" id="PS50103">
    <property type="entry name" value="ZF_C3H1"/>
    <property type="match status" value="5"/>
</dbReference>
<dbReference type="SUPFAM" id="SSF57756">
    <property type="entry name" value="Retrovirus zinc finger-like domains"/>
    <property type="match status" value="1"/>
</dbReference>
<evidence type="ECO:0000256" key="8">
    <source>
        <dbReference type="PROSITE-ProRule" id="PRU00723"/>
    </source>
</evidence>
<dbReference type="AlphaFoldDB" id="A0A811XV43"/>
<keyword evidence="4 9" id="KW-0677">Repeat</keyword>
<dbReference type="Gene3D" id="4.10.60.10">
    <property type="entry name" value="Zinc finger, CCHC-type"/>
    <property type="match status" value="1"/>
</dbReference>
<evidence type="ECO:0000256" key="2">
    <source>
        <dbReference type="ARBA" id="ARBA00016264"/>
    </source>
</evidence>
<dbReference type="EMBL" id="CAJHUB010000649">
    <property type="protein sequence ID" value="CAD7668198.1"/>
    <property type="molecule type" value="Genomic_DNA"/>
</dbReference>
<name>A0A811XV43_NYCPR</name>
<reference evidence="13" key="1">
    <citation type="submission" date="2020-12" db="EMBL/GenBank/DDBJ databases">
        <authorList>
            <consortium name="Molecular Ecology Group"/>
        </authorList>
    </citation>
    <scope>NUCLEOTIDE SEQUENCE</scope>
    <source>
        <strain evidence="13">TBG_1078</strain>
    </source>
</reference>
<comment type="subunit">
    <text evidence="9">Component of the cleavage and polyadenylation specificity factor (CPSF) complex.</text>
</comment>
<evidence type="ECO:0000256" key="10">
    <source>
        <dbReference type="SAM" id="MobiDB-lite"/>
    </source>
</evidence>
<dbReference type="SMART" id="SM00343">
    <property type="entry name" value="ZnF_C2HC"/>
    <property type="match status" value="1"/>
</dbReference>
<dbReference type="Pfam" id="PF00098">
    <property type="entry name" value="zf-CCHC"/>
    <property type="match status" value="1"/>
</dbReference>
<gene>
    <name evidence="13" type="ORF">NYPRO_LOCUS1459</name>
</gene>
<keyword evidence="14" id="KW-1185">Reference proteome</keyword>
<evidence type="ECO:0000259" key="11">
    <source>
        <dbReference type="PROSITE" id="PS50103"/>
    </source>
</evidence>
<dbReference type="SUPFAM" id="SSF90229">
    <property type="entry name" value="CCCH zinc finger"/>
    <property type="match status" value="3"/>
</dbReference>
<feature type="zinc finger region" description="C3H1-type" evidence="8">
    <location>
        <begin position="35"/>
        <end position="61"/>
    </location>
</feature>
<keyword evidence="3 8" id="KW-0479">Metal-binding</keyword>
<evidence type="ECO:0000256" key="7">
    <source>
        <dbReference type="ARBA" id="ARBA00022884"/>
    </source>
</evidence>
<dbReference type="InterPro" id="IPR045348">
    <property type="entry name" value="CPSF4/Yth1"/>
</dbReference>
<feature type="domain" description="C3H1-type" evidence="11">
    <location>
        <begin position="143"/>
        <end position="169"/>
    </location>
</feature>
<dbReference type="GO" id="GO:0008270">
    <property type="term" value="F:zinc ion binding"/>
    <property type="evidence" value="ECO:0007669"/>
    <property type="project" value="UniProtKB-KW"/>
</dbReference>
<feature type="domain" description="C3H1-type" evidence="11">
    <location>
        <begin position="35"/>
        <end position="61"/>
    </location>
</feature>
<comment type="function">
    <text evidence="9">Component of the cleavage and polyadenylation specificity factor (CPSF) complex that play a key role in pre-mRNA 3'-end formation, recognizing the AAUAAA signal sequence and interacting with poly(A) polymerase and other factors to bring about cleavage and poly(A) addition. CPSF4 binds RNA polymers with a preference for poly(U).</text>
</comment>
<organism evidence="13 14">
    <name type="scientific">Nyctereutes procyonoides</name>
    <name type="common">Raccoon dog</name>
    <name type="synonym">Canis procyonoides</name>
    <dbReference type="NCBI Taxonomy" id="34880"/>
    <lineage>
        <taxon>Eukaryota</taxon>
        <taxon>Metazoa</taxon>
        <taxon>Chordata</taxon>
        <taxon>Craniata</taxon>
        <taxon>Vertebrata</taxon>
        <taxon>Euteleostomi</taxon>
        <taxon>Mammalia</taxon>
        <taxon>Eutheria</taxon>
        <taxon>Laurasiatheria</taxon>
        <taxon>Carnivora</taxon>
        <taxon>Caniformia</taxon>
        <taxon>Canidae</taxon>
        <taxon>Nyctereutes</taxon>
    </lineage>
</organism>
<dbReference type="FunFam" id="4.10.1000.10:FF:000012">
    <property type="entry name" value="cleavage and polyadenylation specificity factor subunit 4"/>
    <property type="match status" value="1"/>
</dbReference>
<feature type="zinc finger region" description="C3H1-type" evidence="8">
    <location>
        <begin position="143"/>
        <end position="169"/>
    </location>
</feature>
<keyword evidence="9" id="KW-0539">Nucleus</keyword>
<dbReference type="SMART" id="SM00356">
    <property type="entry name" value="ZnF_C3H1"/>
    <property type="match status" value="5"/>
</dbReference>
<dbReference type="InterPro" id="IPR000571">
    <property type="entry name" value="Znf_CCCH"/>
</dbReference>